<protein>
    <submittedName>
        <fullName evidence="2">DinB family protein</fullName>
    </submittedName>
</protein>
<dbReference type="Gene3D" id="1.20.120.450">
    <property type="entry name" value="dinb family like domain"/>
    <property type="match status" value="1"/>
</dbReference>
<feature type="region of interest" description="Disordered" evidence="1">
    <location>
        <begin position="1"/>
        <end position="28"/>
    </location>
</feature>
<dbReference type="Proteomes" id="UP001595923">
    <property type="component" value="Unassembled WGS sequence"/>
</dbReference>
<dbReference type="InterPro" id="IPR034660">
    <property type="entry name" value="DinB/YfiT-like"/>
</dbReference>
<accession>A0ABV9E2R4</accession>
<sequence>MTTAQPGERADTAADAPTPSPAEWTPSPAEARVLRAGTGGERETLEAFLDYLRDAVVRKISGAGEAEARRRLVPSHTTLAGMLPHLCLVEKNWFHRTLTGRTRAEVGIDLPGPDDSWTVPEDATVAGLIAEYERVCERSREIAAGYALGDRASHEQVGEVSLRWILVHMIEETGRHAGHADIIREQLDGARGE</sequence>
<evidence type="ECO:0000313" key="3">
    <source>
        <dbReference type="Proteomes" id="UP001595923"/>
    </source>
</evidence>
<organism evidence="2 3">
    <name type="scientific">Nocardiopsis mangrovi</name>
    <dbReference type="NCBI Taxonomy" id="1179818"/>
    <lineage>
        <taxon>Bacteria</taxon>
        <taxon>Bacillati</taxon>
        <taxon>Actinomycetota</taxon>
        <taxon>Actinomycetes</taxon>
        <taxon>Streptosporangiales</taxon>
        <taxon>Nocardiopsidaceae</taxon>
        <taxon>Nocardiopsis</taxon>
    </lineage>
</organism>
<dbReference type="InterPro" id="IPR007061">
    <property type="entry name" value="MST-like"/>
</dbReference>
<evidence type="ECO:0000313" key="2">
    <source>
        <dbReference type="EMBL" id="MFC4564484.1"/>
    </source>
</evidence>
<reference evidence="3" key="1">
    <citation type="journal article" date="2019" name="Int. J. Syst. Evol. Microbiol.">
        <title>The Global Catalogue of Microorganisms (GCM) 10K type strain sequencing project: providing services to taxonomists for standard genome sequencing and annotation.</title>
        <authorList>
            <consortium name="The Broad Institute Genomics Platform"/>
            <consortium name="The Broad Institute Genome Sequencing Center for Infectious Disease"/>
            <person name="Wu L."/>
            <person name="Ma J."/>
        </authorList>
    </citation>
    <scope>NUCLEOTIDE SEQUENCE [LARGE SCALE GENOMIC DNA]</scope>
    <source>
        <strain evidence="3">XZYJ18</strain>
    </source>
</reference>
<dbReference type="RefSeq" id="WP_378577641.1">
    <property type="nucleotide sequence ID" value="NZ_JBHSFQ010000025.1"/>
</dbReference>
<dbReference type="Pfam" id="PF04978">
    <property type="entry name" value="MST"/>
    <property type="match status" value="1"/>
</dbReference>
<dbReference type="SUPFAM" id="SSF109854">
    <property type="entry name" value="DinB/YfiT-like putative metalloenzymes"/>
    <property type="match status" value="1"/>
</dbReference>
<evidence type="ECO:0000256" key="1">
    <source>
        <dbReference type="SAM" id="MobiDB-lite"/>
    </source>
</evidence>
<keyword evidence="3" id="KW-1185">Reference proteome</keyword>
<gene>
    <name evidence="2" type="ORF">ACFO4E_21705</name>
</gene>
<proteinExistence type="predicted"/>
<name>A0ABV9E2R4_9ACTN</name>
<dbReference type="EMBL" id="JBHSFQ010000025">
    <property type="protein sequence ID" value="MFC4564484.1"/>
    <property type="molecule type" value="Genomic_DNA"/>
</dbReference>
<comment type="caution">
    <text evidence="2">The sequence shown here is derived from an EMBL/GenBank/DDBJ whole genome shotgun (WGS) entry which is preliminary data.</text>
</comment>